<dbReference type="PIRSF" id="PIRSF005227">
    <property type="entry name" value="Asp_dh_NAD_syn"/>
    <property type="match status" value="1"/>
</dbReference>
<comment type="miscellaneous">
    <text evidence="6">The iminoaspartate product is unstable in aqueous solution and can decompose to oxaloacetate and ammonia.</text>
</comment>
<evidence type="ECO:0000256" key="5">
    <source>
        <dbReference type="ARBA" id="ARBA00023027"/>
    </source>
</evidence>
<evidence type="ECO:0000256" key="2">
    <source>
        <dbReference type="ARBA" id="ARBA00022642"/>
    </source>
</evidence>
<sequence length="270" mass="28647">METKLNIGIVGCGTIGSRLSCAINQEIPELNLKAVCDTQSEKAEKLASSLLPQPAVLDITKLIAAVDLVVECAAKEVVGALVAETLEQGKEIMVLSSSGLIGREDLFALAFKRKRRIYIPSGALAGLDGVKSASVGKITSATLTIRKHPHGLEGAPYVVKNRINLGAVRKEMLIFTGNVAQAVAGFPQNVNVAATLSLVSLGPEETVVKIIVNPKLKRNVHEMEVIGEFGRIYSSTENFLSPDNPRTSYLAVFSAIATLKSIVSVVKVGT</sequence>
<dbReference type="PANTHER" id="PTHR31873">
    <property type="entry name" value="L-ASPARTATE DEHYDROGENASE-RELATED"/>
    <property type="match status" value="1"/>
</dbReference>
<dbReference type="GO" id="GO:0051287">
    <property type="term" value="F:NAD binding"/>
    <property type="evidence" value="ECO:0007669"/>
    <property type="project" value="UniProtKB-UniRule"/>
</dbReference>
<dbReference type="EC" id="1.4.1.21" evidence="6"/>
<reference evidence="9 10" key="1">
    <citation type="submission" date="2018-08" db="EMBL/GenBank/DDBJ databases">
        <title>Draft genome of candidate division NPL-UPA2 bacterium Unc8 that adapted to ultra-basic serpentinizing groundwater.</title>
        <authorList>
            <person name="Ishii S."/>
            <person name="Suzuki S."/>
            <person name="Nealson K.H."/>
        </authorList>
    </citation>
    <scope>NUCLEOTIDE SEQUENCE [LARGE SCALE GENOMIC DNA]</scope>
    <source>
        <strain evidence="9">Unc8</strain>
    </source>
</reference>
<comment type="catalytic activity">
    <reaction evidence="6">
        <text>L-aspartate + NAD(+) + H2O = oxaloacetate + NH4(+) + NADH + H(+)</text>
        <dbReference type="Rhea" id="RHEA:11788"/>
        <dbReference type="ChEBI" id="CHEBI:15377"/>
        <dbReference type="ChEBI" id="CHEBI:15378"/>
        <dbReference type="ChEBI" id="CHEBI:16452"/>
        <dbReference type="ChEBI" id="CHEBI:28938"/>
        <dbReference type="ChEBI" id="CHEBI:29991"/>
        <dbReference type="ChEBI" id="CHEBI:57540"/>
        <dbReference type="ChEBI" id="CHEBI:57945"/>
        <dbReference type="EC" id="1.4.1.21"/>
    </reaction>
</comment>
<evidence type="ECO:0000313" key="9">
    <source>
        <dbReference type="EMBL" id="RII00592.1"/>
    </source>
</evidence>
<accession>A0A399FZA0</accession>
<dbReference type="InterPro" id="IPR002811">
    <property type="entry name" value="Asp_DH"/>
</dbReference>
<dbReference type="HAMAP" id="MF_01265">
    <property type="entry name" value="NadX"/>
    <property type="match status" value="1"/>
</dbReference>
<dbReference type="GO" id="GO:0016639">
    <property type="term" value="F:oxidoreductase activity, acting on the CH-NH2 group of donors, NAD or NADP as acceptor"/>
    <property type="evidence" value="ECO:0007669"/>
    <property type="project" value="UniProtKB-UniRule"/>
</dbReference>
<evidence type="ECO:0000256" key="6">
    <source>
        <dbReference type="HAMAP-Rule" id="MF_01265"/>
    </source>
</evidence>
<dbReference type="InterPro" id="IPR011182">
    <property type="entry name" value="L-Asp_DH"/>
</dbReference>
<feature type="binding site" evidence="6">
    <location>
        <position position="123"/>
    </location>
    <ligand>
        <name>NAD(+)</name>
        <dbReference type="ChEBI" id="CHEBI:57540"/>
    </ligand>
</feature>
<keyword evidence="4 6" id="KW-0560">Oxidoreductase</keyword>
<dbReference type="GO" id="GO:0050661">
    <property type="term" value="F:NADP binding"/>
    <property type="evidence" value="ECO:0007669"/>
    <property type="project" value="UniProtKB-UniRule"/>
</dbReference>
<feature type="active site" evidence="6">
    <location>
        <position position="221"/>
    </location>
</feature>
<keyword evidence="3 6" id="KW-0521">NADP</keyword>
<comment type="catalytic activity">
    <reaction evidence="6">
        <text>L-aspartate + NADP(+) + H2O = oxaloacetate + NH4(+) + NADPH + H(+)</text>
        <dbReference type="Rhea" id="RHEA:11784"/>
        <dbReference type="ChEBI" id="CHEBI:15377"/>
        <dbReference type="ChEBI" id="CHEBI:15378"/>
        <dbReference type="ChEBI" id="CHEBI:16452"/>
        <dbReference type="ChEBI" id="CHEBI:28938"/>
        <dbReference type="ChEBI" id="CHEBI:29991"/>
        <dbReference type="ChEBI" id="CHEBI:57783"/>
        <dbReference type="ChEBI" id="CHEBI:58349"/>
        <dbReference type="EC" id="1.4.1.21"/>
    </reaction>
</comment>
<dbReference type="Proteomes" id="UP000266287">
    <property type="component" value="Unassembled WGS sequence"/>
</dbReference>
<proteinExistence type="inferred from homology"/>
<dbReference type="GO" id="GO:0009435">
    <property type="term" value="P:NAD+ biosynthetic process"/>
    <property type="evidence" value="ECO:0007669"/>
    <property type="project" value="UniProtKB-UniRule"/>
</dbReference>
<dbReference type="UniPathway" id="UPA00253">
    <property type="reaction ID" value="UER00456"/>
</dbReference>
<dbReference type="SUPFAM" id="SSF51735">
    <property type="entry name" value="NAD(P)-binding Rossmann-fold domains"/>
    <property type="match status" value="1"/>
</dbReference>
<evidence type="ECO:0000259" key="7">
    <source>
        <dbReference type="Pfam" id="PF01958"/>
    </source>
</evidence>
<feature type="binding site" evidence="6">
    <location>
        <position position="191"/>
    </location>
    <ligand>
        <name>NAD(+)</name>
        <dbReference type="ChEBI" id="CHEBI:57540"/>
    </ligand>
</feature>
<dbReference type="EMBL" id="NDHY01000003">
    <property type="protein sequence ID" value="RII00592.1"/>
    <property type="molecule type" value="Genomic_DNA"/>
</dbReference>
<feature type="domain" description="Aspartate dehydrogenase" evidence="7">
    <location>
        <begin position="169"/>
        <end position="256"/>
    </location>
</feature>
<dbReference type="Gene3D" id="3.40.50.720">
    <property type="entry name" value="NAD(P)-binding Rossmann-like Domain"/>
    <property type="match status" value="1"/>
</dbReference>
<dbReference type="InterPro" id="IPR036291">
    <property type="entry name" value="NAD(P)-bd_dom_sf"/>
</dbReference>
<comment type="caution">
    <text evidence="9">The sequence shown here is derived from an EMBL/GenBank/DDBJ whole genome shotgun (WGS) entry which is preliminary data.</text>
</comment>
<evidence type="ECO:0000259" key="8">
    <source>
        <dbReference type="Pfam" id="PF03447"/>
    </source>
</evidence>
<dbReference type="Pfam" id="PF03447">
    <property type="entry name" value="NAD_binding_3"/>
    <property type="match status" value="1"/>
</dbReference>
<dbReference type="Gene3D" id="3.30.360.10">
    <property type="entry name" value="Dihydrodipicolinate Reductase, domain 2"/>
    <property type="match status" value="1"/>
</dbReference>
<dbReference type="InterPro" id="IPR005106">
    <property type="entry name" value="Asp/hSer_DH_NAD-bd"/>
</dbReference>
<dbReference type="GO" id="GO:0033735">
    <property type="term" value="F:aspartate dehydrogenase [NAD(P)+] activity"/>
    <property type="evidence" value="ECO:0007669"/>
    <property type="project" value="UniProtKB-EC"/>
</dbReference>
<dbReference type="SUPFAM" id="SSF55347">
    <property type="entry name" value="Glyceraldehyde-3-phosphate dehydrogenase-like, C-terminal domain"/>
    <property type="match status" value="1"/>
</dbReference>
<keyword evidence="2 6" id="KW-0662">Pyridine nucleotide biosynthesis</keyword>
<evidence type="ECO:0000256" key="1">
    <source>
        <dbReference type="ARBA" id="ARBA00008331"/>
    </source>
</evidence>
<comment type="function">
    <text evidence="6">Specifically catalyzes the NAD or NADP-dependent dehydrogenation of L-aspartate to iminoaspartate.</text>
</comment>
<comment type="pathway">
    <text evidence="6">Cofactor biosynthesis; NAD(+) biosynthesis; iminoaspartate from L-aspartate (dehydrogenase route): step 1/1.</text>
</comment>
<comment type="similarity">
    <text evidence="1 6">Belongs to the L-aspartate dehydrogenase family.</text>
</comment>
<keyword evidence="5 6" id="KW-0520">NAD</keyword>
<dbReference type="InterPro" id="IPR020626">
    <property type="entry name" value="Asp_DH_prok"/>
</dbReference>
<dbReference type="NCBIfam" id="NF009830">
    <property type="entry name" value="PRK13304.1"/>
    <property type="match status" value="1"/>
</dbReference>
<gene>
    <name evidence="6" type="primary">nadX</name>
    <name evidence="9" type="ORF">B9J77_02385</name>
</gene>
<protein>
    <recommendedName>
        <fullName evidence="6">L-aspartate dehydrogenase</fullName>
        <ecNumber evidence="6">1.4.1.21</ecNumber>
    </recommendedName>
</protein>
<evidence type="ECO:0000256" key="4">
    <source>
        <dbReference type="ARBA" id="ARBA00023002"/>
    </source>
</evidence>
<dbReference type="PANTHER" id="PTHR31873:SF6">
    <property type="entry name" value="ASPARTATE DEHYDROGENASE DOMAIN-CONTAINING PROTEIN"/>
    <property type="match status" value="1"/>
</dbReference>
<dbReference type="Pfam" id="PF01958">
    <property type="entry name" value="Asp_DH_C"/>
    <property type="match status" value="1"/>
</dbReference>
<dbReference type="AlphaFoldDB" id="A0A399FZA0"/>
<feature type="domain" description="Aspartate/homoserine dehydrogenase NAD-binding" evidence="8">
    <location>
        <begin position="11"/>
        <end position="120"/>
    </location>
</feature>
<evidence type="ECO:0000256" key="3">
    <source>
        <dbReference type="ARBA" id="ARBA00022857"/>
    </source>
</evidence>
<organism evidence="9 10">
    <name type="scientific">candidate division NPL-UPA2 bacterium Unc8</name>
    <dbReference type="NCBI Taxonomy" id="1980939"/>
    <lineage>
        <taxon>Bacteria</taxon>
    </lineage>
</organism>
<name>A0A399FZA0_UNCN2</name>
<evidence type="ECO:0000313" key="10">
    <source>
        <dbReference type="Proteomes" id="UP000266287"/>
    </source>
</evidence>